<proteinExistence type="predicted"/>
<gene>
    <name evidence="2" type="ORF">HU230_23525</name>
</gene>
<evidence type="ECO:0000313" key="2">
    <source>
        <dbReference type="EMBL" id="NVL08676.1"/>
    </source>
</evidence>
<feature type="compositionally biased region" description="Basic and acidic residues" evidence="1">
    <location>
        <begin position="126"/>
        <end position="142"/>
    </location>
</feature>
<dbReference type="RefSeq" id="WP_176532158.1">
    <property type="nucleotide sequence ID" value="NZ_CP088022.1"/>
</dbReference>
<reference evidence="2" key="1">
    <citation type="submission" date="2020-06" db="EMBL/GenBank/DDBJ databases">
        <title>Whole Genome Sequence of Bradyrhizobium sp. Strain 66S1MB.</title>
        <authorList>
            <person name="Bromfield E."/>
            <person name="Cloutier S."/>
        </authorList>
    </citation>
    <scope>NUCLEOTIDE SEQUENCE</scope>
    <source>
        <strain evidence="2">66S1MB</strain>
    </source>
</reference>
<evidence type="ECO:0000256" key="1">
    <source>
        <dbReference type="SAM" id="MobiDB-lite"/>
    </source>
</evidence>
<protein>
    <submittedName>
        <fullName evidence="2">DUF1320 domain-containing protein</fullName>
    </submittedName>
</protein>
<organism evidence="2">
    <name type="scientific">Bradyrhizobium quebecense</name>
    <dbReference type="NCBI Taxonomy" id="2748629"/>
    <lineage>
        <taxon>Bacteria</taxon>
        <taxon>Pseudomonadati</taxon>
        <taxon>Pseudomonadota</taxon>
        <taxon>Alphaproteobacteria</taxon>
        <taxon>Hyphomicrobiales</taxon>
        <taxon>Nitrobacteraceae</taxon>
        <taxon>Bradyrhizobium</taxon>
    </lineage>
</organism>
<dbReference type="Pfam" id="PF07030">
    <property type="entry name" value="Phage_Mu_Gp36"/>
    <property type="match status" value="1"/>
</dbReference>
<comment type="caution">
    <text evidence="2">The sequence shown here is derived from an EMBL/GenBank/DDBJ whole genome shotgun (WGS) entry which is preliminary data.</text>
</comment>
<dbReference type="InterPro" id="IPR009752">
    <property type="entry name" value="Phage_Mu_GpJ"/>
</dbReference>
<dbReference type="EMBL" id="JABWSX010000001">
    <property type="protein sequence ID" value="NVL08676.1"/>
    <property type="molecule type" value="Genomic_DNA"/>
</dbReference>
<dbReference type="AlphaFoldDB" id="A0A973WQN2"/>
<feature type="region of interest" description="Disordered" evidence="1">
    <location>
        <begin position="118"/>
        <end position="142"/>
    </location>
</feature>
<accession>A0A973WQN2</accession>
<sequence length="142" mass="15372">MTYTSQDDLVARYGTDMLVDLTDRASPPAGAIDASVVARALADTDAMIDGYLKGRYKLPLDAAPPTLRDLAEVIAIYKLHRDTAADKIRQDYQDALKTLTLISNGTIRLDVAGVEPASSGASGVRTTDRQRPLTEKTMKGYI</sequence>
<name>A0A973WQN2_9BRAD</name>